<dbReference type="OrthoDB" id="9155689at2"/>
<dbReference type="AlphaFoldDB" id="A0A2T7UDS6"/>
<reference evidence="1" key="1">
    <citation type="submission" date="2017-04" db="EMBL/GenBank/DDBJ databases">
        <title>Unexpected and diverse lifestyles within the genus Limnohabitans.</title>
        <authorList>
            <person name="Kasalicky V."/>
            <person name="Mehrshad M."/>
            <person name="Andrei S.-A."/>
            <person name="Salcher M."/>
            <person name="Kratochvilova H."/>
            <person name="Simek K."/>
            <person name="Ghai R."/>
        </authorList>
    </citation>
    <scope>NUCLEOTIDE SEQUENCE [LARGE SCALE GENOMIC DNA]</scope>
    <source>
        <strain evidence="1">II-D5</strain>
    </source>
</reference>
<dbReference type="RefSeq" id="WP_053174156.1">
    <property type="nucleotide sequence ID" value="NZ_LFYT02000010.1"/>
</dbReference>
<keyword evidence="2" id="KW-1185">Reference proteome</keyword>
<dbReference type="Proteomes" id="UP000037507">
    <property type="component" value="Unassembled WGS sequence"/>
</dbReference>
<gene>
    <name evidence="1" type="ORF">H663_010150</name>
</gene>
<dbReference type="EMBL" id="LFYT02000010">
    <property type="protein sequence ID" value="PVE42860.1"/>
    <property type="molecule type" value="Genomic_DNA"/>
</dbReference>
<proteinExistence type="predicted"/>
<comment type="caution">
    <text evidence="1">The sequence shown here is derived from an EMBL/GenBank/DDBJ whole genome shotgun (WGS) entry which is preliminary data.</text>
</comment>
<protein>
    <submittedName>
        <fullName evidence="1">Uncharacterized protein</fullName>
    </submittedName>
</protein>
<accession>A0A2T7UDS6</accession>
<dbReference type="STRING" id="1293045.H663_14085"/>
<sequence>MIDKHIQKIVVVDQSFMTDLKSTSITDFNTFNNTSIDTKVISLPIIDKTELASLFEIVNPSDLQPGNVLVRPQYFDQFVPIDNFSEELVPRRFGVFAQLCIALGAKEVKVFNDDQVDIEESKQRTLSANLTGSIPAGGAEGDFKKDSSEKFNENRQSIMALNTLAQGGEANLTEADRILDMYGLRREALFMDIYNMRRVTTNKLSSHKVSIDFTKDMNRIFDDSLKVKLQVMSKLYEGKAEFQKTQKSIEKNKRATKLTVLVNF</sequence>
<organism evidence="1 2">
    <name type="scientific">Limnohabitans planktonicus II-D5</name>
    <dbReference type="NCBI Taxonomy" id="1293045"/>
    <lineage>
        <taxon>Bacteria</taxon>
        <taxon>Pseudomonadati</taxon>
        <taxon>Pseudomonadota</taxon>
        <taxon>Betaproteobacteria</taxon>
        <taxon>Burkholderiales</taxon>
        <taxon>Comamonadaceae</taxon>
        <taxon>Limnohabitans</taxon>
    </lineage>
</organism>
<evidence type="ECO:0000313" key="1">
    <source>
        <dbReference type="EMBL" id="PVE42860.1"/>
    </source>
</evidence>
<name>A0A2T7UDS6_9BURK</name>
<evidence type="ECO:0000313" key="2">
    <source>
        <dbReference type="Proteomes" id="UP000037507"/>
    </source>
</evidence>